<dbReference type="EMBL" id="MHIM01000017">
    <property type="protein sequence ID" value="OGY52509.1"/>
    <property type="molecule type" value="Genomic_DNA"/>
</dbReference>
<keyword evidence="5 6" id="KW-0472">Membrane</keyword>
<evidence type="ECO:0000259" key="7">
    <source>
        <dbReference type="Pfam" id="PF04138"/>
    </source>
</evidence>
<sequence>MIGFLRQQSANFYLFNKYPITKQFIKFCLVGFTNLTIDIFIYWLLTRALGLYYLVAGVISFVVAVSWSFFMNRRWTFRHNGSDTASQYVKFFVVNVIVMILNLSSLYIFVEWFDFYDLAVKLVAAVIMAFINFGLNKFWTFKKLAIASRLASEEIGSKK</sequence>
<feature type="transmembrane region" description="Helical" evidence="6">
    <location>
        <begin position="24"/>
        <end position="45"/>
    </location>
</feature>
<evidence type="ECO:0000256" key="3">
    <source>
        <dbReference type="ARBA" id="ARBA00022692"/>
    </source>
</evidence>
<accession>A0A1G1YJM9</accession>
<dbReference type="Proteomes" id="UP000177376">
    <property type="component" value="Unassembled WGS sequence"/>
</dbReference>
<dbReference type="PANTHER" id="PTHR38459:SF1">
    <property type="entry name" value="PROPHAGE BACTOPRENOL-LINKED GLUCOSE TRANSLOCASE HOMOLOG"/>
    <property type="match status" value="1"/>
</dbReference>
<protein>
    <recommendedName>
        <fullName evidence="7">GtrA/DPMS transmembrane domain-containing protein</fullName>
    </recommendedName>
</protein>
<dbReference type="AlphaFoldDB" id="A0A1G1YJM9"/>
<feature type="domain" description="GtrA/DPMS transmembrane" evidence="7">
    <location>
        <begin position="26"/>
        <end position="141"/>
    </location>
</feature>
<evidence type="ECO:0000256" key="6">
    <source>
        <dbReference type="SAM" id="Phobius"/>
    </source>
</evidence>
<evidence type="ECO:0000256" key="5">
    <source>
        <dbReference type="ARBA" id="ARBA00023136"/>
    </source>
</evidence>
<evidence type="ECO:0000256" key="1">
    <source>
        <dbReference type="ARBA" id="ARBA00004141"/>
    </source>
</evidence>
<gene>
    <name evidence="8" type="ORF">A3A02_01590</name>
</gene>
<keyword evidence="4 6" id="KW-1133">Transmembrane helix</keyword>
<dbReference type="PANTHER" id="PTHR38459">
    <property type="entry name" value="PROPHAGE BACTOPRENOL-LINKED GLUCOSE TRANSLOCASE HOMOLOG"/>
    <property type="match status" value="1"/>
</dbReference>
<evidence type="ECO:0000313" key="9">
    <source>
        <dbReference type="Proteomes" id="UP000177376"/>
    </source>
</evidence>
<comment type="caution">
    <text evidence="8">The sequence shown here is derived from an EMBL/GenBank/DDBJ whole genome shotgun (WGS) entry which is preliminary data.</text>
</comment>
<dbReference type="GO" id="GO:0000271">
    <property type="term" value="P:polysaccharide biosynthetic process"/>
    <property type="evidence" value="ECO:0007669"/>
    <property type="project" value="InterPro"/>
</dbReference>
<comment type="subcellular location">
    <subcellularLocation>
        <location evidence="1">Membrane</location>
        <topology evidence="1">Multi-pass membrane protein</topology>
    </subcellularLocation>
</comment>
<feature type="transmembrane region" description="Helical" evidence="6">
    <location>
        <begin position="115"/>
        <end position="135"/>
    </location>
</feature>
<comment type="similarity">
    <text evidence="2">Belongs to the GtrA family.</text>
</comment>
<dbReference type="Pfam" id="PF04138">
    <property type="entry name" value="GtrA_DPMS_TM"/>
    <property type="match status" value="1"/>
</dbReference>
<evidence type="ECO:0000256" key="4">
    <source>
        <dbReference type="ARBA" id="ARBA00022989"/>
    </source>
</evidence>
<dbReference type="GO" id="GO:0005886">
    <property type="term" value="C:plasma membrane"/>
    <property type="evidence" value="ECO:0007669"/>
    <property type="project" value="TreeGrafter"/>
</dbReference>
<proteinExistence type="inferred from homology"/>
<feature type="transmembrane region" description="Helical" evidence="6">
    <location>
        <begin position="91"/>
        <end position="109"/>
    </location>
</feature>
<dbReference type="InterPro" id="IPR051401">
    <property type="entry name" value="GtrA_CellWall_Glycosyl"/>
</dbReference>
<evidence type="ECO:0000313" key="8">
    <source>
        <dbReference type="EMBL" id="OGY52509.1"/>
    </source>
</evidence>
<organism evidence="8 9">
    <name type="scientific">Candidatus Buchananbacteria bacterium RIFCSPLOWO2_01_FULL_39_33</name>
    <dbReference type="NCBI Taxonomy" id="1797543"/>
    <lineage>
        <taxon>Bacteria</taxon>
        <taxon>Candidatus Buchananiibacteriota</taxon>
    </lineage>
</organism>
<name>A0A1G1YJM9_9BACT</name>
<keyword evidence="3 6" id="KW-0812">Transmembrane</keyword>
<feature type="transmembrane region" description="Helical" evidence="6">
    <location>
        <begin position="51"/>
        <end position="70"/>
    </location>
</feature>
<dbReference type="InterPro" id="IPR007267">
    <property type="entry name" value="GtrA_DPMS_TM"/>
</dbReference>
<reference evidence="8 9" key="1">
    <citation type="journal article" date="2016" name="Nat. Commun.">
        <title>Thousands of microbial genomes shed light on interconnected biogeochemical processes in an aquifer system.</title>
        <authorList>
            <person name="Anantharaman K."/>
            <person name="Brown C.T."/>
            <person name="Hug L.A."/>
            <person name="Sharon I."/>
            <person name="Castelle C.J."/>
            <person name="Probst A.J."/>
            <person name="Thomas B.C."/>
            <person name="Singh A."/>
            <person name="Wilkins M.J."/>
            <person name="Karaoz U."/>
            <person name="Brodie E.L."/>
            <person name="Williams K.H."/>
            <person name="Hubbard S.S."/>
            <person name="Banfield J.F."/>
        </authorList>
    </citation>
    <scope>NUCLEOTIDE SEQUENCE [LARGE SCALE GENOMIC DNA]</scope>
</reference>
<evidence type="ECO:0000256" key="2">
    <source>
        <dbReference type="ARBA" id="ARBA00009399"/>
    </source>
</evidence>